<keyword evidence="2" id="KW-0589">Pheromone response</keyword>
<dbReference type="GO" id="GO:0003924">
    <property type="term" value="F:GTPase activity"/>
    <property type="evidence" value="ECO:0007669"/>
    <property type="project" value="EnsemblFungi"/>
</dbReference>
<dbReference type="GO" id="GO:0001664">
    <property type="term" value="F:G protein-coupled receptor binding"/>
    <property type="evidence" value="ECO:0007669"/>
    <property type="project" value="InterPro"/>
</dbReference>
<dbReference type="EMBL" id="HE612869">
    <property type="protein sequence ID" value="CCE65950.1"/>
    <property type="molecule type" value="Genomic_DNA"/>
</dbReference>
<gene>
    <name evidence="16" type="primary">TPHA0N01690</name>
    <name evidence="16" type="ordered locus">TPHA_0N01690</name>
</gene>
<evidence type="ECO:0000256" key="6">
    <source>
        <dbReference type="ARBA" id="ARBA00022801"/>
    </source>
</evidence>
<dbReference type="OMA" id="QVIWADA"/>
<sequence>MGCTASTSAYDDYEDEFLQSRRNNDAIEKQLLMDKQKEKNQVRLLLLGAGESGKSTVLKQLNLLHHGGFSHQERLQYAQVIWADALQSMKILIIQARRLGISLDCDDPEKNRELFECKRVILNTNTLETIDASVAGGSRFLNDYVLKYSERQEKKRRIESTGEAQALDIDVETELLEKHSSDFDYEEISKDLSDSGDDQMFIAIKCDASTKSKSPTSCSKNDVIAMAIEKLWKEDSGIQQCFGRANEFQLEGSSSYYFDNIKKFAQEKYVCTNEDILKGRIKTTGITETDFNIGSSKFKVFDAGGQRSERKKWIHCFQGISAVCFIVALSEYDQMLFEDEKVNRMHESIMLFNTLVNSQWFRDTPFILFLNKTDLFEEKVKRVPIRKYFPSYQGKLGDSKEGIKYFENIFLGLNKTNKPIYVKRTCATDTETMKFVLSAVTDLIIQQNFKKSGII</sequence>
<dbReference type="RefSeq" id="XP_003688384.1">
    <property type="nucleotide sequence ID" value="XM_003688336.1"/>
</dbReference>
<dbReference type="GO" id="GO:0031681">
    <property type="term" value="F:G-protein beta-subunit binding"/>
    <property type="evidence" value="ECO:0007669"/>
    <property type="project" value="EnsemblFungi"/>
</dbReference>
<dbReference type="SUPFAM" id="SSF47895">
    <property type="entry name" value="Transducin (alpha subunit), insertion domain"/>
    <property type="match status" value="1"/>
</dbReference>
<keyword evidence="10" id="KW-0807">Transducer</keyword>
<keyword evidence="17" id="KW-1185">Reference proteome</keyword>
<feature type="binding site" evidence="14">
    <location>
        <begin position="51"/>
        <end position="56"/>
    </location>
    <ligand>
        <name>GTP</name>
        <dbReference type="ChEBI" id="CHEBI:37565"/>
    </ligand>
</feature>
<evidence type="ECO:0000256" key="1">
    <source>
        <dbReference type="ARBA" id="ARBA00001946"/>
    </source>
</evidence>
<dbReference type="STRING" id="1071381.G8C1C2"/>
<dbReference type="GO" id="GO:0031683">
    <property type="term" value="F:G-protein beta/gamma-subunit complex binding"/>
    <property type="evidence" value="ECO:0007669"/>
    <property type="project" value="InterPro"/>
</dbReference>
<accession>G8C1C2</accession>
<comment type="cofactor">
    <cofactor evidence="1">
        <name>Mg(2+)</name>
        <dbReference type="ChEBI" id="CHEBI:18420"/>
    </cofactor>
</comment>
<dbReference type="GO" id="GO:0005834">
    <property type="term" value="C:heterotrimeric G-protein complex"/>
    <property type="evidence" value="ECO:0007669"/>
    <property type="project" value="EnsemblFungi"/>
</dbReference>
<dbReference type="InterPro" id="IPR001019">
    <property type="entry name" value="Gprotein_alpha_su"/>
</dbReference>
<evidence type="ECO:0000256" key="14">
    <source>
        <dbReference type="PIRSR" id="PIRSR601019-1"/>
    </source>
</evidence>
<keyword evidence="6" id="KW-0378">Hydrolase</keyword>
<evidence type="ECO:0000313" key="16">
    <source>
        <dbReference type="EMBL" id="CCE65950.1"/>
    </source>
</evidence>
<dbReference type="Pfam" id="PF00503">
    <property type="entry name" value="G-alpha"/>
    <property type="match status" value="1"/>
</dbReference>
<evidence type="ECO:0000256" key="11">
    <source>
        <dbReference type="ARBA" id="ARBA00023288"/>
    </source>
</evidence>
<feature type="binding site" evidence="14">
    <location>
        <begin position="302"/>
        <end position="306"/>
    </location>
    <ligand>
        <name>GTP</name>
        <dbReference type="ChEBI" id="CHEBI:37565"/>
    </ligand>
</feature>
<evidence type="ECO:0000256" key="12">
    <source>
        <dbReference type="ARBA" id="ARBA00074745"/>
    </source>
</evidence>
<dbReference type="Gene3D" id="1.10.400.10">
    <property type="entry name" value="GI Alpha 1, domain 2-like"/>
    <property type="match status" value="1"/>
</dbReference>
<keyword evidence="8 14" id="KW-0342">GTP-binding</keyword>
<evidence type="ECO:0000256" key="15">
    <source>
        <dbReference type="PIRSR" id="PIRSR601019-2"/>
    </source>
</evidence>
<dbReference type="GO" id="GO:0000743">
    <property type="term" value="P:nuclear migration involved in conjugation with cellular fusion"/>
    <property type="evidence" value="ECO:0007669"/>
    <property type="project" value="EnsemblFungi"/>
</dbReference>
<dbReference type="OrthoDB" id="5817230at2759"/>
<dbReference type="eggNOG" id="KOG0082">
    <property type="taxonomic scope" value="Eukaryota"/>
</dbReference>
<evidence type="ECO:0000256" key="2">
    <source>
        <dbReference type="ARBA" id="ARBA00022507"/>
    </source>
</evidence>
<dbReference type="PRINTS" id="PR01241">
    <property type="entry name" value="GPROTEINAFNG"/>
</dbReference>
<feature type="binding site" evidence="14">
    <location>
        <position position="427"/>
    </location>
    <ligand>
        <name>GTP</name>
        <dbReference type="ChEBI" id="CHEBI:37565"/>
    </ligand>
</feature>
<keyword evidence="9" id="KW-0564">Palmitate</keyword>
<feature type="binding site" evidence="15">
    <location>
        <position position="283"/>
    </location>
    <ligand>
        <name>Mg(2+)</name>
        <dbReference type="ChEBI" id="CHEBI:18420"/>
    </ligand>
</feature>
<keyword evidence="5 14" id="KW-0547">Nucleotide-binding</keyword>
<keyword evidence="11" id="KW-0449">Lipoprotein</keyword>
<organism evidence="16 17">
    <name type="scientific">Tetrapisispora phaffii (strain ATCC 24235 / CBS 4417 / NBRC 1672 / NRRL Y-8282 / UCD 70-5)</name>
    <name type="common">Yeast</name>
    <name type="synonym">Fabospora phaffii</name>
    <dbReference type="NCBI Taxonomy" id="1071381"/>
    <lineage>
        <taxon>Eukaryota</taxon>
        <taxon>Fungi</taxon>
        <taxon>Dikarya</taxon>
        <taxon>Ascomycota</taxon>
        <taxon>Saccharomycotina</taxon>
        <taxon>Saccharomycetes</taxon>
        <taxon>Saccharomycetales</taxon>
        <taxon>Saccharomycetaceae</taxon>
        <taxon>Tetrapisispora</taxon>
    </lineage>
</organism>
<evidence type="ECO:0000256" key="13">
    <source>
        <dbReference type="ARBA" id="ARBA00078004"/>
    </source>
</evidence>
<dbReference type="Proteomes" id="UP000005666">
    <property type="component" value="Chromosome 14"/>
</dbReference>
<dbReference type="InterPro" id="IPR002975">
    <property type="entry name" value="Fungi_Gprotein_alpha"/>
</dbReference>
<name>G8C1C2_TETPH</name>
<dbReference type="PANTHER" id="PTHR10218:SF302">
    <property type="entry name" value="GUANINE NUCLEOTIDE-BINDING PROTEIN ALPHA-5 SUBUNIT"/>
    <property type="match status" value="1"/>
</dbReference>
<dbReference type="InterPro" id="IPR011025">
    <property type="entry name" value="GproteinA_insert"/>
</dbReference>
<proteinExistence type="predicted"/>
<dbReference type="HOGENOM" id="CLU_014184_2_0_1"/>
<dbReference type="GO" id="GO:0000742">
    <property type="term" value="P:karyogamy involved in conjugation with cellular fusion"/>
    <property type="evidence" value="ECO:0007669"/>
    <property type="project" value="EnsemblFungi"/>
</dbReference>
<feature type="binding site" evidence="15">
    <location>
        <position position="55"/>
    </location>
    <ligand>
        <name>Mg(2+)</name>
        <dbReference type="ChEBI" id="CHEBI:18420"/>
    </ligand>
</feature>
<dbReference type="FunFam" id="1.10.400.10:FF:000015">
    <property type="entry name" value="G protein alpha subunit"/>
    <property type="match status" value="1"/>
</dbReference>
<protein>
    <recommendedName>
        <fullName evidence="12">Guanine nucleotide-binding protein alpha-1 subunit</fullName>
    </recommendedName>
    <alternativeName>
        <fullName evidence="13">GP1-alpha</fullName>
    </alternativeName>
</protein>
<evidence type="ECO:0000256" key="3">
    <source>
        <dbReference type="ARBA" id="ARBA00022707"/>
    </source>
</evidence>
<dbReference type="AlphaFoldDB" id="G8C1C2"/>
<evidence type="ECO:0000256" key="9">
    <source>
        <dbReference type="ARBA" id="ARBA00023139"/>
    </source>
</evidence>
<dbReference type="PANTHER" id="PTHR10218">
    <property type="entry name" value="GTP-BINDING PROTEIN ALPHA SUBUNIT"/>
    <property type="match status" value="1"/>
</dbReference>
<dbReference type="PRINTS" id="PR00318">
    <property type="entry name" value="GPROTEINA"/>
</dbReference>
<dbReference type="GeneID" id="11532065"/>
<dbReference type="GO" id="GO:0005768">
    <property type="term" value="C:endosome"/>
    <property type="evidence" value="ECO:0007669"/>
    <property type="project" value="EnsemblFungi"/>
</dbReference>
<dbReference type="SUPFAM" id="SSF52540">
    <property type="entry name" value="P-loop containing nucleoside triphosphate hydrolases"/>
    <property type="match status" value="1"/>
</dbReference>
<dbReference type="GO" id="GO:0000750">
    <property type="term" value="P:pheromone-dependent signal transduction involved in conjugation with cellular fusion"/>
    <property type="evidence" value="ECO:0007669"/>
    <property type="project" value="EnsemblFungi"/>
</dbReference>
<keyword evidence="3" id="KW-0519">Myristate</keyword>
<evidence type="ECO:0000256" key="8">
    <source>
        <dbReference type="ARBA" id="ARBA00023134"/>
    </source>
</evidence>
<dbReference type="FunFam" id="3.40.50.300:FF:000563">
    <property type="entry name" value="Guanine nucleotide-binding protein alpha subunit"/>
    <property type="match status" value="1"/>
</dbReference>
<reference evidence="16 17" key="1">
    <citation type="journal article" date="2011" name="Proc. Natl. Acad. Sci. U.S.A.">
        <title>Evolutionary erosion of yeast sex chromosomes by mating-type switching accidents.</title>
        <authorList>
            <person name="Gordon J.L."/>
            <person name="Armisen D."/>
            <person name="Proux-Wera E."/>
            <person name="Oheigeartaigh S.S."/>
            <person name="Byrne K.P."/>
            <person name="Wolfe K.H."/>
        </authorList>
    </citation>
    <scope>NUCLEOTIDE SEQUENCE [LARGE SCALE GENOMIC DNA]</scope>
    <source>
        <strain evidence="17">ATCC 24235 / CBS 4417 / NBRC 1672 / NRRL Y-8282 / UCD 70-5</strain>
    </source>
</reference>
<dbReference type="KEGG" id="tpf:TPHA_0N01690"/>
<evidence type="ECO:0000313" key="17">
    <source>
        <dbReference type="Proteomes" id="UP000005666"/>
    </source>
</evidence>
<dbReference type="PROSITE" id="PS51882">
    <property type="entry name" value="G_ALPHA"/>
    <property type="match status" value="1"/>
</dbReference>
<dbReference type="SMART" id="SM00275">
    <property type="entry name" value="G_alpha"/>
    <property type="match status" value="1"/>
</dbReference>
<dbReference type="GO" id="GO:0006109">
    <property type="term" value="P:regulation of carbohydrate metabolic process"/>
    <property type="evidence" value="ECO:0007669"/>
    <property type="project" value="EnsemblFungi"/>
</dbReference>
<keyword evidence="4 15" id="KW-0479">Metal-binding</keyword>
<feature type="binding site" evidence="14">
    <location>
        <begin position="371"/>
        <end position="374"/>
    </location>
    <ligand>
        <name>GTP</name>
        <dbReference type="ChEBI" id="CHEBI:37565"/>
    </ligand>
</feature>
<dbReference type="Gene3D" id="3.40.50.300">
    <property type="entry name" value="P-loop containing nucleotide triphosphate hydrolases"/>
    <property type="match status" value="2"/>
</dbReference>
<dbReference type="InterPro" id="IPR027417">
    <property type="entry name" value="P-loop_NTPase"/>
</dbReference>
<dbReference type="GO" id="GO:0005525">
    <property type="term" value="F:GTP binding"/>
    <property type="evidence" value="ECO:0007669"/>
    <property type="project" value="UniProtKB-KW"/>
</dbReference>
<evidence type="ECO:0000256" key="10">
    <source>
        <dbReference type="ARBA" id="ARBA00023224"/>
    </source>
</evidence>
<evidence type="ECO:0000256" key="4">
    <source>
        <dbReference type="ARBA" id="ARBA00022723"/>
    </source>
</evidence>
<dbReference type="GO" id="GO:0007186">
    <property type="term" value="P:G protein-coupled receptor signaling pathway"/>
    <property type="evidence" value="ECO:0007669"/>
    <property type="project" value="InterPro"/>
</dbReference>
<evidence type="ECO:0000256" key="7">
    <source>
        <dbReference type="ARBA" id="ARBA00022842"/>
    </source>
</evidence>
<keyword evidence="7 15" id="KW-0460">Magnesium</keyword>
<dbReference type="CDD" id="cd00066">
    <property type="entry name" value="G-alpha"/>
    <property type="match status" value="1"/>
</dbReference>
<dbReference type="GO" id="GO:0046872">
    <property type="term" value="F:metal ion binding"/>
    <property type="evidence" value="ECO:0007669"/>
    <property type="project" value="UniProtKB-KW"/>
</dbReference>
<evidence type="ECO:0000256" key="5">
    <source>
        <dbReference type="ARBA" id="ARBA00022741"/>
    </source>
</evidence>
<feature type="binding site" evidence="14">
    <location>
        <begin position="277"/>
        <end position="283"/>
    </location>
    <ligand>
        <name>GTP</name>
        <dbReference type="ChEBI" id="CHEBI:37565"/>
    </ligand>
</feature>